<feature type="region of interest" description="Disordered" evidence="2">
    <location>
        <begin position="241"/>
        <end position="260"/>
    </location>
</feature>
<sequence length="309" mass="32552">MASGVQALEALLDEPGVSSFTTPLAVGAPDTRSQGIATFRDTRNNLATGSPPAKLYVPRQYGASNPAGESSGATTTVCSCDDKLEALSKQIELVDTEVRELIKSVAELKTEVRDLRSALIASTSVASSEGHLPPATPSRETVEHFASSTPIEKAQANSSSNQYTVKPFISPQGFRTARSQPKAEVTPIDSIPNPVIPVPSYIPLKPPSALVTPGLAGDETSIPFSCSRDAPEVSELATLRPAPPQITGPVPPEAGGPKRVFSGAQLKLSSLMKIGSDRRGLDKGRRLKGGQVSGSWWSSRGPRTSQEEK</sequence>
<evidence type="ECO:0000313" key="3">
    <source>
        <dbReference type="EMBL" id="KIO16041.1"/>
    </source>
</evidence>
<evidence type="ECO:0000313" key="4">
    <source>
        <dbReference type="Proteomes" id="UP000054248"/>
    </source>
</evidence>
<feature type="compositionally biased region" description="Pro residues" evidence="2">
    <location>
        <begin position="241"/>
        <end position="254"/>
    </location>
</feature>
<evidence type="ECO:0000256" key="1">
    <source>
        <dbReference type="SAM" id="Coils"/>
    </source>
</evidence>
<reference evidence="4" key="2">
    <citation type="submission" date="2015-01" db="EMBL/GenBank/DDBJ databases">
        <title>Evolutionary Origins and Diversification of the Mycorrhizal Mutualists.</title>
        <authorList>
            <consortium name="DOE Joint Genome Institute"/>
            <consortium name="Mycorrhizal Genomics Consortium"/>
            <person name="Kohler A."/>
            <person name="Kuo A."/>
            <person name="Nagy L.G."/>
            <person name="Floudas D."/>
            <person name="Copeland A."/>
            <person name="Barry K.W."/>
            <person name="Cichocki N."/>
            <person name="Veneault-Fourrey C."/>
            <person name="LaButti K."/>
            <person name="Lindquist E.A."/>
            <person name="Lipzen A."/>
            <person name="Lundell T."/>
            <person name="Morin E."/>
            <person name="Murat C."/>
            <person name="Riley R."/>
            <person name="Ohm R."/>
            <person name="Sun H."/>
            <person name="Tunlid A."/>
            <person name="Henrissat B."/>
            <person name="Grigoriev I.V."/>
            <person name="Hibbett D.S."/>
            <person name="Martin F."/>
        </authorList>
    </citation>
    <scope>NUCLEOTIDE SEQUENCE [LARGE SCALE GENOMIC DNA]</scope>
    <source>
        <strain evidence="4">MUT 4182</strain>
    </source>
</reference>
<dbReference type="OrthoDB" id="3315938at2759"/>
<keyword evidence="1" id="KW-0175">Coiled coil</keyword>
<feature type="compositionally biased region" description="Polar residues" evidence="2">
    <location>
        <begin position="293"/>
        <end position="309"/>
    </location>
</feature>
<proteinExistence type="predicted"/>
<dbReference type="EMBL" id="KN823699">
    <property type="protein sequence ID" value="KIO16041.1"/>
    <property type="molecule type" value="Genomic_DNA"/>
</dbReference>
<name>A0A0C3Q0U5_9AGAM</name>
<dbReference type="Proteomes" id="UP000054248">
    <property type="component" value="Unassembled WGS sequence"/>
</dbReference>
<keyword evidence="4" id="KW-1185">Reference proteome</keyword>
<evidence type="ECO:0000256" key="2">
    <source>
        <dbReference type="SAM" id="MobiDB-lite"/>
    </source>
</evidence>
<feature type="compositionally biased region" description="Basic and acidic residues" evidence="2">
    <location>
        <begin position="275"/>
        <end position="284"/>
    </location>
</feature>
<protein>
    <submittedName>
        <fullName evidence="3">Uncharacterized protein</fullName>
    </submittedName>
</protein>
<feature type="coiled-coil region" evidence="1">
    <location>
        <begin position="84"/>
        <end position="118"/>
    </location>
</feature>
<dbReference type="AlphaFoldDB" id="A0A0C3Q0U5"/>
<organism evidence="3 4">
    <name type="scientific">Tulasnella calospora MUT 4182</name>
    <dbReference type="NCBI Taxonomy" id="1051891"/>
    <lineage>
        <taxon>Eukaryota</taxon>
        <taxon>Fungi</taxon>
        <taxon>Dikarya</taxon>
        <taxon>Basidiomycota</taxon>
        <taxon>Agaricomycotina</taxon>
        <taxon>Agaricomycetes</taxon>
        <taxon>Cantharellales</taxon>
        <taxon>Tulasnellaceae</taxon>
        <taxon>Tulasnella</taxon>
    </lineage>
</organism>
<feature type="region of interest" description="Disordered" evidence="2">
    <location>
        <begin position="273"/>
        <end position="309"/>
    </location>
</feature>
<accession>A0A0C3Q0U5</accession>
<gene>
    <name evidence="3" type="ORF">M407DRAFT_34326</name>
</gene>
<reference evidence="3 4" key="1">
    <citation type="submission" date="2014-04" db="EMBL/GenBank/DDBJ databases">
        <authorList>
            <consortium name="DOE Joint Genome Institute"/>
            <person name="Kuo A."/>
            <person name="Girlanda M."/>
            <person name="Perotto S."/>
            <person name="Kohler A."/>
            <person name="Nagy L.G."/>
            <person name="Floudas D."/>
            <person name="Copeland A."/>
            <person name="Barry K.W."/>
            <person name="Cichocki N."/>
            <person name="Veneault-Fourrey C."/>
            <person name="LaButti K."/>
            <person name="Lindquist E.A."/>
            <person name="Lipzen A."/>
            <person name="Lundell T."/>
            <person name="Morin E."/>
            <person name="Murat C."/>
            <person name="Sun H."/>
            <person name="Tunlid A."/>
            <person name="Henrissat B."/>
            <person name="Grigoriev I.V."/>
            <person name="Hibbett D.S."/>
            <person name="Martin F."/>
            <person name="Nordberg H.P."/>
            <person name="Cantor M.N."/>
            <person name="Hua S.X."/>
        </authorList>
    </citation>
    <scope>NUCLEOTIDE SEQUENCE [LARGE SCALE GENOMIC DNA]</scope>
    <source>
        <strain evidence="3 4">MUT 4182</strain>
    </source>
</reference>
<dbReference type="HOGENOM" id="CLU_900778_0_0_1"/>